<dbReference type="RefSeq" id="WP_115684286.1">
    <property type="nucleotide sequence ID" value="NZ_LBAW01000021.1"/>
</dbReference>
<feature type="transmembrane region" description="Helical" evidence="2">
    <location>
        <begin position="12"/>
        <end position="32"/>
    </location>
</feature>
<dbReference type="Proteomes" id="UP000054695">
    <property type="component" value="Unassembled WGS sequence"/>
</dbReference>
<evidence type="ECO:0000256" key="2">
    <source>
        <dbReference type="SAM" id="Phobius"/>
    </source>
</evidence>
<dbReference type="Gene3D" id="2.40.160.160">
    <property type="entry name" value="Inverse autotransporter, beta-domain"/>
    <property type="match status" value="1"/>
</dbReference>
<feature type="compositionally biased region" description="Polar residues" evidence="1">
    <location>
        <begin position="717"/>
        <end position="730"/>
    </location>
</feature>
<accession>A0A0W0R6Q2</accession>
<organism evidence="3 4">
    <name type="scientific">Legionella bozemanae</name>
    <name type="common">Fluoribacter bozemanae</name>
    <dbReference type="NCBI Taxonomy" id="447"/>
    <lineage>
        <taxon>Bacteria</taxon>
        <taxon>Pseudomonadati</taxon>
        <taxon>Pseudomonadota</taxon>
        <taxon>Gammaproteobacteria</taxon>
        <taxon>Legionellales</taxon>
        <taxon>Legionellaceae</taxon>
        <taxon>Legionella</taxon>
    </lineage>
</organism>
<keyword evidence="2" id="KW-1133">Transmembrane helix</keyword>
<gene>
    <name evidence="3" type="ORF">Lboz_3615</name>
</gene>
<keyword evidence="4" id="KW-1185">Reference proteome</keyword>
<reference evidence="3 4" key="1">
    <citation type="submission" date="2015-11" db="EMBL/GenBank/DDBJ databases">
        <title>Genomic analysis of 38 Legionella species identifies large and diverse effector repertoires.</title>
        <authorList>
            <person name="Burstein D."/>
            <person name="Amaro F."/>
            <person name="Zusman T."/>
            <person name="Lifshitz Z."/>
            <person name="Cohen O."/>
            <person name="Gilbert J.A."/>
            <person name="Pupko T."/>
            <person name="Shuman H.A."/>
            <person name="Segal G."/>
        </authorList>
    </citation>
    <scope>NUCLEOTIDE SEQUENCE [LARGE SCALE GENOMIC DNA]</scope>
    <source>
        <strain evidence="3 4">WIGA</strain>
    </source>
</reference>
<keyword evidence="2" id="KW-0472">Membrane</keyword>
<evidence type="ECO:0000256" key="1">
    <source>
        <dbReference type="SAM" id="MobiDB-lite"/>
    </source>
</evidence>
<dbReference type="EMBL" id="LNXU01000060">
    <property type="protein sequence ID" value="KTC66720.1"/>
    <property type="molecule type" value="Genomic_DNA"/>
</dbReference>
<protein>
    <recommendedName>
        <fullName evidence="5">Inverse autotransporter beta-domain domain-containing protein</fullName>
    </recommendedName>
</protein>
<evidence type="ECO:0000313" key="4">
    <source>
        <dbReference type="Proteomes" id="UP000054695"/>
    </source>
</evidence>
<proteinExistence type="predicted"/>
<keyword evidence="2" id="KW-0812">Transmembrane</keyword>
<evidence type="ECO:0008006" key="5">
    <source>
        <dbReference type="Google" id="ProtNLM"/>
    </source>
</evidence>
<dbReference type="STRING" id="447.Lboz_3615"/>
<dbReference type="AlphaFoldDB" id="A0A0W0R6Q2"/>
<name>A0A0W0R6Q2_LEGBO</name>
<feature type="region of interest" description="Disordered" evidence="1">
    <location>
        <begin position="716"/>
        <end position="737"/>
    </location>
</feature>
<dbReference type="PATRIC" id="fig|447.4.peg.3879"/>
<dbReference type="InterPro" id="IPR038177">
    <property type="entry name" value="IAT_beta_sf"/>
</dbReference>
<evidence type="ECO:0000313" key="3">
    <source>
        <dbReference type="EMBL" id="KTC66720.1"/>
    </source>
</evidence>
<comment type="caution">
    <text evidence="3">The sequence shown here is derived from an EMBL/GenBank/DDBJ whole genome shotgun (WGS) entry which is preliminary data.</text>
</comment>
<sequence>MKRLKQKASLDYLKLFVAVIIILGFNTAYPGYQPWSTRVTGQGLLGKSQIGGFIDGMQPLTGNTERLWFIDGTILGGSSELNSSNSAYSIGTGVRELKNWSQGEAILGGFFFADYQQTAHRTQAWIANPGIELLGSYNEVRVQGYIPISRRHQTYHYLMASDIPQSTLNDSGRTNNLTYVQGHGFFDTPAALTDEYGVGLEAELGHYLPLPQGGWIHGGVYYFNYQNAKNITGVEANVELFTGKNAALVIQENYDNQNKNKISLGVRFSFGGPDYTQAQNLSNRMEEPIIRHLARPSYGLATPTRKSFIATGSAQEIRNNIWFFSPEGTYQGHGSSFTFANCTAENPCINLDQTVASGIAAVAPNASFWFASGTYVLPSTGTDGFIQLADGQSLWGRNADFMAPAMGSQLPTIRGGIWWNGNSSINDLQLINNNQIIPQTVSHAYDNTVMGVGATGNVTLNNTRIITSATGSLNDTAIFSVYSYGENILINSSHVLGIGDATYTGYVDTVVSDGVEGATGNVIINNSYIESRGNGSQQNNGILGGNGDTVINNSVVNVSGRTIIGSTGVFSYNNVTINSSKITVEDDTDIITPEGLGGVYGASSGGDVFIKNSLITAINNGASFVHAVDSFNSTVINSKITAVGRQTGDVIGIYDYVGGAIETITHSTIRAESSGGGAASGINAPTGQIIFTGVGASQIFASSSVSENAQAIMGMVSNESSPKSQCTTNGGHEHDCA</sequence>